<protein>
    <recommendedName>
        <fullName evidence="4">F-box domain-containing protein</fullName>
    </recommendedName>
</protein>
<feature type="compositionally biased region" description="Low complexity" evidence="1">
    <location>
        <begin position="140"/>
        <end position="152"/>
    </location>
</feature>
<dbReference type="EMBL" id="ML996569">
    <property type="protein sequence ID" value="KAF2759482.1"/>
    <property type="molecule type" value="Genomic_DNA"/>
</dbReference>
<feature type="region of interest" description="Disordered" evidence="1">
    <location>
        <begin position="227"/>
        <end position="253"/>
    </location>
</feature>
<dbReference type="PANTHER" id="PTHR48125">
    <property type="entry name" value="LP07818P1"/>
    <property type="match status" value="1"/>
</dbReference>
<gene>
    <name evidence="2" type="ORF">EJ05DRAFT_484433</name>
</gene>
<feature type="compositionally biased region" description="Polar residues" evidence="1">
    <location>
        <begin position="72"/>
        <end position="84"/>
    </location>
</feature>
<feature type="compositionally biased region" description="Basic and acidic residues" evidence="1">
    <location>
        <begin position="227"/>
        <end position="241"/>
    </location>
</feature>
<proteinExistence type="predicted"/>
<sequence length="626" mass="69922">MDISRLISPPSPESGQSVKLPALSHYSLASAATAPAALPTLSNTILSHGQSLDLTKPAAAQSPIAASQLSPIQLSRDPQPSSSVERPEPPQLPQSSGSRSRPEAPTPPQTSNSLKRPEPSHPLQASKPSKRPRLNPRQVSRPTSSRHSTPSSEQGQYAPLMPRSAYGSTARPLHSLAPRPLRAPNPAPPIFEHERIELDKICRPSVKGEVLLPFKCSRTGAIAHPRSFTEKSAESKLDFGGKRRSGRKPTEASILRSKAAAEKRARELRPTRLRIDQPVKAQLNIDIWAQIFQWTSPSTLFEIRHVTPFFEYILSLDKTWEASRISTFGHDMPGPPDGMTEATYCEYLTGTTCHSCNECPVRKVFWAFRKRWCNECYRTLTVREREARASLDNLHPLILNTIMSATRDSWGHYIGAGSIRHSAGLGDGRVACYLKSDIEQLRRDWQELLSGETFEMTPEQVTERRDKWIAERTAARDVLIEQARKIEDWQRNEDAKKKESYTDKREQRIAFFKRHAEAVGISEKALLSSMAYQRAAKIPKMPSERAWDILLPKIKEDLAALARKASRRASARHSEERALAAAAAAHRIPTLPPPIGNLNFARPSAAIHALPPHGIDAYLWQRQRQA</sequence>
<dbReference type="GeneID" id="54486396"/>
<evidence type="ECO:0000256" key="1">
    <source>
        <dbReference type="SAM" id="MobiDB-lite"/>
    </source>
</evidence>
<reference evidence="2" key="1">
    <citation type="journal article" date="2020" name="Stud. Mycol.">
        <title>101 Dothideomycetes genomes: a test case for predicting lifestyles and emergence of pathogens.</title>
        <authorList>
            <person name="Haridas S."/>
            <person name="Albert R."/>
            <person name="Binder M."/>
            <person name="Bloem J."/>
            <person name="Labutti K."/>
            <person name="Salamov A."/>
            <person name="Andreopoulos B."/>
            <person name="Baker S."/>
            <person name="Barry K."/>
            <person name="Bills G."/>
            <person name="Bluhm B."/>
            <person name="Cannon C."/>
            <person name="Castanera R."/>
            <person name="Culley D."/>
            <person name="Daum C."/>
            <person name="Ezra D."/>
            <person name="Gonzalez J."/>
            <person name="Henrissat B."/>
            <person name="Kuo A."/>
            <person name="Liang C."/>
            <person name="Lipzen A."/>
            <person name="Lutzoni F."/>
            <person name="Magnuson J."/>
            <person name="Mondo S."/>
            <person name="Nolan M."/>
            <person name="Ohm R."/>
            <person name="Pangilinan J."/>
            <person name="Park H.-J."/>
            <person name="Ramirez L."/>
            <person name="Alfaro M."/>
            <person name="Sun H."/>
            <person name="Tritt A."/>
            <person name="Yoshinaga Y."/>
            <person name="Zwiers L.-H."/>
            <person name="Turgeon B."/>
            <person name="Goodwin S."/>
            <person name="Spatafora J."/>
            <person name="Crous P."/>
            <person name="Grigoriev I."/>
        </authorList>
    </citation>
    <scope>NUCLEOTIDE SEQUENCE</scope>
    <source>
        <strain evidence="2">CBS 121739</strain>
    </source>
</reference>
<organism evidence="2 3">
    <name type="scientific">Pseudovirgaria hyperparasitica</name>
    <dbReference type="NCBI Taxonomy" id="470096"/>
    <lineage>
        <taxon>Eukaryota</taxon>
        <taxon>Fungi</taxon>
        <taxon>Dikarya</taxon>
        <taxon>Ascomycota</taxon>
        <taxon>Pezizomycotina</taxon>
        <taxon>Dothideomycetes</taxon>
        <taxon>Dothideomycetes incertae sedis</taxon>
        <taxon>Acrospermales</taxon>
        <taxon>Acrospermaceae</taxon>
        <taxon>Pseudovirgaria</taxon>
    </lineage>
</organism>
<accession>A0A6A6W9E9</accession>
<dbReference type="OrthoDB" id="2322499at2759"/>
<dbReference type="PANTHER" id="PTHR48125:SF12">
    <property type="entry name" value="AT HOOK TRANSCRIPTION FACTOR FAMILY-RELATED"/>
    <property type="match status" value="1"/>
</dbReference>
<dbReference type="Proteomes" id="UP000799437">
    <property type="component" value="Unassembled WGS sequence"/>
</dbReference>
<evidence type="ECO:0000313" key="3">
    <source>
        <dbReference type="Proteomes" id="UP000799437"/>
    </source>
</evidence>
<dbReference type="RefSeq" id="XP_033601933.1">
    <property type="nucleotide sequence ID" value="XM_033745342.1"/>
</dbReference>
<name>A0A6A6W9E9_9PEZI</name>
<keyword evidence="3" id="KW-1185">Reference proteome</keyword>
<evidence type="ECO:0008006" key="4">
    <source>
        <dbReference type="Google" id="ProtNLM"/>
    </source>
</evidence>
<evidence type="ECO:0000313" key="2">
    <source>
        <dbReference type="EMBL" id="KAF2759482.1"/>
    </source>
</evidence>
<feature type="compositionally biased region" description="Low complexity" evidence="1">
    <location>
        <begin position="57"/>
        <end position="71"/>
    </location>
</feature>
<dbReference type="AlphaFoldDB" id="A0A6A6W9E9"/>
<feature type="region of interest" description="Disordered" evidence="1">
    <location>
        <begin position="54"/>
        <end position="188"/>
    </location>
</feature>